<evidence type="ECO:0000256" key="24">
    <source>
        <dbReference type="ARBA" id="ARBA00023180"/>
    </source>
</evidence>
<evidence type="ECO:0000259" key="38">
    <source>
        <dbReference type="PROSITE" id="PS50125"/>
    </source>
</evidence>
<evidence type="ECO:0000256" key="18">
    <source>
        <dbReference type="ARBA" id="ARBA00022842"/>
    </source>
</evidence>
<dbReference type="GO" id="GO:0016324">
    <property type="term" value="C:apical plasma membrane"/>
    <property type="evidence" value="ECO:0007669"/>
    <property type="project" value="UniProtKB-SubCell"/>
</dbReference>
<feature type="domain" description="Guanylate cyclase" evidence="38">
    <location>
        <begin position="936"/>
        <end position="1076"/>
    </location>
</feature>
<keyword evidence="24" id="KW-0325">Glycoprotein</keyword>
<dbReference type="GO" id="GO:0046872">
    <property type="term" value="F:metal ion binding"/>
    <property type="evidence" value="ECO:0007669"/>
    <property type="project" value="UniProtKB-KW"/>
</dbReference>
<dbReference type="Gene3D" id="3.30.70.1230">
    <property type="entry name" value="Nucleotide cyclase"/>
    <property type="match status" value="2"/>
</dbReference>
<dbReference type="InterPro" id="IPR032628">
    <property type="entry name" value="AC_N"/>
</dbReference>
<proteinExistence type="inferred from homology"/>
<evidence type="ECO:0000256" key="15">
    <source>
        <dbReference type="ARBA" id="ARBA00022737"/>
    </source>
</evidence>
<dbReference type="InterPro" id="IPR030672">
    <property type="entry name" value="Adcy"/>
</dbReference>
<evidence type="ECO:0000256" key="21">
    <source>
        <dbReference type="ARBA" id="ARBA00023018"/>
    </source>
</evidence>
<evidence type="ECO:0000256" key="23">
    <source>
        <dbReference type="ARBA" id="ARBA00023176"/>
    </source>
</evidence>
<comment type="catalytic activity">
    <reaction evidence="1 33">
        <text>ATP = 3',5'-cyclic AMP + diphosphate</text>
        <dbReference type="Rhea" id="RHEA:15389"/>
        <dbReference type="ChEBI" id="CHEBI:30616"/>
        <dbReference type="ChEBI" id="CHEBI:33019"/>
        <dbReference type="ChEBI" id="CHEBI:58165"/>
        <dbReference type="EC" id="4.6.1.1"/>
    </reaction>
</comment>
<feature type="binding site" evidence="35">
    <location>
        <position position="442"/>
    </location>
    <ligand>
        <name>Mg(2+)</name>
        <dbReference type="ChEBI" id="CHEBI:18420"/>
        <label>2</label>
        <note>catalytic</note>
    </ligand>
</feature>
<feature type="binding site" evidence="35">
    <location>
        <position position="442"/>
    </location>
    <ligand>
        <name>Mg(2+)</name>
        <dbReference type="ChEBI" id="CHEBI:18420"/>
        <label>1</label>
        <note>catalytic</note>
    </ligand>
</feature>
<evidence type="ECO:0000256" key="32">
    <source>
        <dbReference type="ARBA" id="ARBA00058052"/>
    </source>
</evidence>
<dbReference type="PANTHER" id="PTHR45627">
    <property type="entry name" value="ADENYLATE CYCLASE TYPE 1"/>
    <property type="match status" value="1"/>
</dbReference>
<keyword evidence="27" id="KW-0966">Cell projection</keyword>
<dbReference type="Proteomes" id="UP000324091">
    <property type="component" value="Chromosome 3"/>
</dbReference>
<evidence type="ECO:0000256" key="13">
    <source>
        <dbReference type="ARBA" id="ARBA00022692"/>
    </source>
</evidence>
<evidence type="ECO:0000256" key="20">
    <source>
        <dbReference type="ARBA" id="ARBA00022998"/>
    </source>
</evidence>
<dbReference type="InterPro" id="IPR029787">
    <property type="entry name" value="Nucleotide_cyclase"/>
</dbReference>
<feature type="transmembrane region" description="Helical" evidence="37">
    <location>
        <begin position="702"/>
        <end position="724"/>
    </location>
</feature>
<feature type="transmembrane region" description="Helical" evidence="37">
    <location>
        <begin position="161"/>
        <end position="180"/>
    </location>
</feature>
<dbReference type="PANTHER" id="PTHR45627:SF15">
    <property type="entry name" value="ADENYLATE CYCLASE"/>
    <property type="match status" value="1"/>
</dbReference>
<keyword evidence="18 33" id="KW-0460">Magnesium</keyword>
<feature type="binding site" evidence="34">
    <location>
        <begin position="398"/>
        <end position="403"/>
    </location>
    <ligand>
        <name>ATP</name>
        <dbReference type="ChEBI" id="CHEBI:30616"/>
    </ligand>
</feature>
<dbReference type="EMBL" id="RHFK02000016">
    <property type="protein sequence ID" value="TWW63867.1"/>
    <property type="molecule type" value="Genomic_DNA"/>
</dbReference>
<keyword evidence="14 33" id="KW-0479">Metal-binding</keyword>
<dbReference type="GO" id="GO:0014069">
    <property type="term" value="C:postsynaptic density"/>
    <property type="evidence" value="ECO:0007669"/>
    <property type="project" value="UniProtKB-SubCell"/>
</dbReference>
<evidence type="ECO:0000256" key="9">
    <source>
        <dbReference type="ARBA" id="ARBA00004651"/>
    </source>
</evidence>
<comment type="subcellular location">
    <subcellularLocation>
        <location evidence="4">Apical cell membrane</location>
    </subcellularLocation>
    <subcellularLocation>
        <location evidence="3">Basolateral cell membrane</location>
    </subcellularLocation>
    <subcellularLocation>
        <location evidence="9">Cell membrane</location>
        <topology evidence="9">Multi-pass membrane protein</topology>
    </subcellularLocation>
    <subcellularLocation>
        <location evidence="5">Cell projection</location>
        <location evidence="5">Dendrite</location>
    </subcellularLocation>
    <subcellularLocation>
        <location evidence="8">Cytoplasmic vesicle</location>
        <location evidence="8">Clathrin-coated vesicle membrane</location>
    </subcellularLocation>
    <subcellularLocation>
        <location evidence="6">Membrane raft</location>
    </subcellularLocation>
    <subcellularLocation>
        <location evidence="7">Membrane</location>
        <location evidence="7">Caveola</location>
    </subcellularLocation>
    <subcellularLocation>
        <location evidence="31">Membrane</location>
        <location evidence="31">Coated pit</location>
    </subcellularLocation>
    <subcellularLocation>
        <location evidence="29">Postsynaptic density</location>
    </subcellularLocation>
    <subcellularLocation>
        <location evidence="30">Presynaptic cell membrane</location>
    </subcellularLocation>
</comment>
<dbReference type="SUPFAM" id="SSF55073">
    <property type="entry name" value="Nucleotide cyclase"/>
    <property type="match status" value="2"/>
</dbReference>
<organism evidence="39 40">
    <name type="scientific">Takifugu flavidus</name>
    <name type="common">sansaifugu</name>
    <dbReference type="NCBI Taxonomy" id="433684"/>
    <lineage>
        <taxon>Eukaryota</taxon>
        <taxon>Metazoa</taxon>
        <taxon>Chordata</taxon>
        <taxon>Craniata</taxon>
        <taxon>Vertebrata</taxon>
        <taxon>Euteleostomi</taxon>
        <taxon>Actinopterygii</taxon>
        <taxon>Neopterygii</taxon>
        <taxon>Teleostei</taxon>
        <taxon>Neoteleostei</taxon>
        <taxon>Acanthomorphata</taxon>
        <taxon>Eupercaria</taxon>
        <taxon>Tetraodontiformes</taxon>
        <taxon>Tetradontoidea</taxon>
        <taxon>Tetraodontidae</taxon>
        <taxon>Takifugu</taxon>
    </lineage>
</organism>
<evidence type="ECO:0000256" key="33">
    <source>
        <dbReference type="PIRNR" id="PIRNR039050"/>
    </source>
</evidence>
<evidence type="ECO:0000256" key="7">
    <source>
        <dbReference type="ARBA" id="ARBA00004345"/>
    </source>
</evidence>
<keyword evidence="40" id="KW-1185">Reference proteome</keyword>
<dbReference type="InterPro" id="IPR001054">
    <property type="entry name" value="A/G_cyclase"/>
</dbReference>
<feature type="binding site" evidence="34">
    <location>
        <position position="988"/>
    </location>
    <ligand>
        <name>ATP</name>
        <dbReference type="ChEBI" id="CHEBI:30616"/>
    </ligand>
</feature>
<dbReference type="PROSITE" id="PS00452">
    <property type="entry name" value="GUANYLATE_CYCLASE_1"/>
    <property type="match status" value="2"/>
</dbReference>
<keyword evidence="21" id="KW-0770">Synapse</keyword>
<dbReference type="GO" id="GO:0005901">
    <property type="term" value="C:caveola"/>
    <property type="evidence" value="ECO:0007669"/>
    <property type="project" value="UniProtKB-SubCell"/>
</dbReference>
<dbReference type="EC" id="4.6.1.1" evidence="33"/>
<protein>
    <recommendedName>
        <fullName evidence="33">adenylate cyclase</fullName>
        <ecNumber evidence="33">4.6.1.1</ecNumber>
    </recommendedName>
</protein>
<dbReference type="GO" id="GO:0030425">
    <property type="term" value="C:dendrite"/>
    <property type="evidence" value="ECO:0007669"/>
    <property type="project" value="UniProtKB-SubCell"/>
</dbReference>
<comment type="function">
    <text evidence="33">Catalyzes the formation of the signaling molecule cAMP in response to G-protein signaling.</text>
</comment>
<feature type="binding site" evidence="34">
    <location>
        <begin position="1063"/>
        <end position="1065"/>
    </location>
    <ligand>
        <name>ATP</name>
        <dbReference type="ChEBI" id="CHEBI:30616"/>
    </ligand>
</feature>
<evidence type="ECO:0000256" key="36">
    <source>
        <dbReference type="RuleBase" id="RU000405"/>
    </source>
</evidence>
<evidence type="ECO:0000256" key="3">
    <source>
        <dbReference type="ARBA" id="ARBA00004187"/>
    </source>
</evidence>
<evidence type="ECO:0000256" key="37">
    <source>
        <dbReference type="SAM" id="Phobius"/>
    </source>
</evidence>
<dbReference type="Pfam" id="PF16214">
    <property type="entry name" value="AC_N"/>
    <property type="match status" value="1"/>
</dbReference>
<feature type="binding site" evidence="34">
    <location>
        <position position="1110"/>
    </location>
    <ligand>
        <name>ATP</name>
        <dbReference type="ChEBI" id="CHEBI:30616"/>
    </ligand>
</feature>
<evidence type="ECO:0000256" key="6">
    <source>
        <dbReference type="ARBA" id="ARBA00004285"/>
    </source>
</evidence>
<feature type="binding site" evidence="35">
    <location>
        <position position="398"/>
    </location>
    <ligand>
        <name>Mg(2+)</name>
        <dbReference type="ChEBI" id="CHEBI:18420"/>
        <label>1</label>
        <note>catalytic</note>
    </ligand>
</feature>
<dbReference type="GO" id="GO:0042734">
    <property type="term" value="C:presynaptic membrane"/>
    <property type="evidence" value="ECO:0007669"/>
    <property type="project" value="UniProtKB-SubCell"/>
</dbReference>
<sequence>MDQDYMLENGECKLARPGSDISLSASLSPSAGPKRKQLLWRNAVRHIIDQHNLYSLKLAGGLGRDRHRIIVTDAYIAEMNRQIRNKASRTVSWQKRRSSTARIYPTIPESQAASCVKQDADFYESCGSTVWGVFIPMLQHRFKSPDLEQLYQQFSSGQRRTSLVVTNMIDILARLIILVLTWPSGWGGVACNWLACLSVILWSGICVLVLTRKEVMMSVLWLRYLSVVSWFSQILQVLVGAFIWAESDHSWYVCFSLFSTYTLLPLPLLWSIVAGTITSILDLVLDVFSHYGDLAIVRKVLSKALLYLAMNTAGLSIHYLSDRTQRQSFLETRRCIEGRVRLERENQRQERLVMSILPRFLVLDMIGDMAPIDDYLLPQQFHKIYIHHYKDVSILFADIIGFTSLSLILSAQELVRTLNELFGRFDRLAEEHRCLRIKILGDCYYCVSGVPEPQRGHARCCVDMGLSMINAIRYIRREIQLELDMRIGVHSGSVLCGVLGLQKWQFDIWSWDVDIANSLEAAGVPGRVHISRATLDCLGGIYETEVGHGQDRSEFLRKHNIDTYLVHPVLKKEAERPKERRPSYDDITTWSAELPFGDILGMNFILATFTNGSLTQLPNQIAAQRSGLREVNKRIRQAIEVRSSERIRKEHITTFTQVFKDTNMEGKYSQMRDELFKSNIVCSFILSLLLMAVQVLIPAPRIFPMVVLVLVGGCVYSILLVLTLGEEFKRCPPSLQSLCCWIHENEFTRTLVMLTAISINFGIATVDIFWCGSAGIHNNSSDPFLAPPTSTWPAVNICTHPEYMVLSGVVSMVTCAVFLRLRCVLKLVILLLATMLYTFLIETHRSHQLCTKGICVILMLMFVTAVLYNSRTLEAMARLDFLWRLQARKEVEDMRELREHNECLLLNILPAHVAQHFLERDRNNEELYSQSYERVGVLFASLPGFSDYYEQKEAADQHFGCLRLLNHIITDFDELLDESYFQDVEKIKTMGSSYMAASGLSPDRQECEDGWHHLSELVLFALSMQETLKHINTDTGNSFQLRVGIAHGPVIAGVIGATKPQYDIWGTTVNVASRMESTGVSGMIQVPESTSCILVERGFLRQLRGSIFVKGISERHGKIRTFFVSSREERSSFMERGCGRGFSLKRKTLGAVVYSLIQARKREKLVEENGGFHLVEAS</sequence>
<keyword evidence="26 33" id="KW-0456">Lyase</keyword>
<evidence type="ECO:0000256" key="16">
    <source>
        <dbReference type="ARBA" id="ARBA00022741"/>
    </source>
</evidence>
<feature type="domain" description="Guanylate cyclase" evidence="38">
    <location>
        <begin position="393"/>
        <end position="520"/>
    </location>
</feature>
<evidence type="ECO:0000256" key="19">
    <source>
        <dbReference type="ARBA" id="ARBA00022989"/>
    </source>
</evidence>
<dbReference type="GO" id="GO:0007189">
    <property type="term" value="P:adenylate cyclase-activating G protein-coupled receptor signaling pathway"/>
    <property type="evidence" value="ECO:0007669"/>
    <property type="project" value="TreeGrafter"/>
</dbReference>
<keyword evidence="17 33" id="KW-0067">ATP-binding</keyword>
<dbReference type="GO" id="GO:0050796">
    <property type="term" value="P:regulation of insulin secretion"/>
    <property type="evidence" value="ECO:0007669"/>
    <property type="project" value="UniProtKB-ARBA"/>
</dbReference>
<evidence type="ECO:0000313" key="40">
    <source>
        <dbReference type="Proteomes" id="UP000324091"/>
    </source>
</evidence>
<evidence type="ECO:0000256" key="35">
    <source>
        <dbReference type="PIRSR" id="PIRSR039050-51"/>
    </source>
</evidence>
<keyword evidence="28" id="KW-0968">Cytoplasmic vesicle</keyword>
<keyword evidence="15" id="KW-0677">Repeat</keyword>
<reference evidence="39 40" key="1">
    <citation type="submission" date="2019-04" db="EMBL/GenBank/DDBJ databases">
        <title>Chromosome genome assembly for Takifugu flavidus.</title>
        <authorList>
            <person name="Xiao S."/>
        </authorList>
    </citation>
    <scope>NUCLEOTIDE SEQUENCE [LARGE SCALE GENOMIC DNA]</scope>
    <source>
        <strain evidence="39">HTHZ2018</strain>
        <tissue evidence="39">Muscle</tissue>
    </source>
</reference>
<evidence type="ECO:0000256" key="17">
    <source>
        <dbReference type="ARBA" id="ARBA00022840"/>
    </source>
</evidence>
<feature type="binding site" evidence="34">
    <location>
        <position position="486"/>
    </location>
    <ligand>
        <name>ATP</name>
        <dbReference type="ChEBI" id="CHEBI:30616"/>
    </ligand>
</feature>
<evidence type="ECO:0000256" key="29">
    <source>
        <dbReference type="ARBA" id="ARBA00034105"/>
    </source>
</evidence>
<keyword evidence="10" id="KW-1003">Cell membrane</keyword>
<evidence type="ECO:0000256" key="11">
    <source>
        <dbReference type="ARBA" id="ARBA00022481"/>
    </source>
</evidence>
<dbReference type="GO" id="GO:0005905">
    <property type="term" value="C:clathrin-coated pit"/>
    <property type="evidence" value="ECO:0007669"/>
    <property type="project" value="UniProtKB-KW"/>
</dbReference>
<comment type="caution">
    <text evidence="39">The sequence shown here is derived from an EMBL/GenBank/DDBJ whole genome shotgun (WGS) entry which is preliminary data.</text>
</comment>
<evidence type="ECO:0000256" key="27">
    <source>
        <dbReference type="ARBA" id="ARBA00023273"/>
    </source>
</evidence>
<evidence type="ECO:0000256" key="12">
    <source>
        <dbReference type="ARBA" id="ARBA00022553"/>
    </source>
</evidence>
<evidence type="ECO:0000256" key="30">
    <source>
        <dbReference type="ARBA" id="ARBA00034111"/>
    </source>
</evidence>
<keyword evidence="12" id="KW-0597">Phosphoprotein</keyword>
<evidence type="ECO:0000256" key="8">
    <source>
        <dbReference type="ARBA" id="ARBA00004640"/>
    </source>
</evidence>
<keyword evidence="16 33" id="KW-0547">Nucleotide-binding</keyword>
<dbReference type="GO" id="GO:0004016">
    <property type="term" value="F:adenylate cyclase activity"/>
    <property type="evidence" value="ECO:0007669"/>
    <property type="project" value="UniProtKB-EC"/>
</dbReference>
<evidence type="ECO:0000256" key="10">
    <source>
        <dbReference type="ARBA" id="ARBA00022475"/>
    </source>
</evidence>
<keyword evidence="22 33" id="KW-0472">Membrane</keyword>
<comment type="cofactor">
    <cofactor evidence="35">
        <name>Mg(2+)</name>
        <dbReference type="ChEBI" id="CHEBI:18420"/>
    </cofactor>
    <cofactor evidence="35">
        <name>Mn(2+)</name>
        <dbReference type="ChEBI" id="CHEBI:29035"/>
    </cofactor>
    <text evidence="35">Binds 2 magnesium ions per subunit. Is also active with manganese (in vitro).</text>
</comment>
<dbReference type="Pfam" id="PF00211">
    <property type="entry name" value="Guanylate_cyc"/>
    <property type="match status" value="2"/>
</dbReference>
<feature type="transmembrane region" description="Helical" evidence="37">
    <location>
        <begin position="264"/>
        <end position="288"/>
    </location>
</feature>
<evidence type="ECO:0000256" key="22">
    <source>
        <dbReference type="ARBA" id="ARBA00023136"/>
    </source>
</evidence>
<dbReference type="FunFam" id="3.30.70.1230:FF:000001">
    <property type="entry name" value="Adenylate cyclase"/>
    <property type="match status" value="1"/>
</dbReference>
<comment type="cofactor">
    <cofactor evidence="2">
        <name>Mn(2+)</name>
        <dbReference type="ChEBI" id="CHEBI:29035"/>
    </cofactor>
</comment>
<feature type="transmembrane region" description="Helical" evidence="37">
    <location>
        <begin position="186"/>
        <end position="210"/>
    </location>
</feature>
<dbReference type="GO" id="GO:0030665">
    <property type="term" value="C:clathrin-coated vesicle membrane"/>
    <property type="evidence" value="ECO:0007669"/>
    <property type="project" value="UniProtKB-SubCell"/>
</dbReference>
<evidence type="ECO:0000256" key="26">
    <source>
        <dbReference type="ARBA" id="ARBA00023239"/>
    </source>
</evidence>
<keyword evidence="11" id="KW-0488">Methylation</keyword>
<dbReference type="AlphaFoldDB" id="A0A5C6NEB6"/>
<feature type="transmembrane region" description="Helical" evidence="37">
    <location>
        <begin position="675"/>
        <end position="696"/>
    </location>
</feature>
<keyword evidence="19 37" id="KW-1133">Transmembrane helix</keyword>
<feature type="binding site" evidence="34">
    <location>
        <begin position="1070"/>
        <end position="1074"/>
    </location>
    <ligand>
        <name>ATP</name>
        <dbReference type="ChEBI" id="CHEBI:30616"/>
    </ligand>
</feature>
<feature type="transmembrane region" description="Helical" evidence="37">
    <location>
        <begin position="222"/>
        <end position="244"/>
    </location>
</feature>
<dbReference type="FunFam" id="3.30.70.1230:FF:000011">
    <property type="entry name" value="Adenylate cyclase"/>
    <property type="match status" value="1"/>
</dbReference>
<dbReference type="GO" id="GO:0005524">
    <property type="term" value="F:ATP binding"/>
    <property type="evidence" value="ECO:0007669"/>
    <property type="project" value="UniProtKB-UniRule"/>
</dbReference>
<dbReference type="GO" id="GO:0016323">
    <property type="term" value="C:basolateral plasma membrane"/>
    <property type="evidence" value="ECO:0007669"/>
    <property type="project" value="UniProtKB-SubCell"/>
</dbReference>
<keyword evidence="25 35" id="KW-0464">Manganese</keyword>
<evidence type="ECO:0000256" key="2">
    <source>
        <dbReference type="ARBA" id="ARBA00001936"/>
    </source>
</evidence>
<evidence type="ECO:0000256" key="25">
    <source>
        <dbReference type="ARBA" id="ARBA00023211"/>
    </source>
</evidence>
<dbReference type="Pfam" id="PF06327">
    <property type="entry name" value="Adcy_cons_dom"/>
    <property type="match status" value="1"/>
</dbReference>
<dbReference type="PIRSF" id="PIRSF039050">
    <property type="entry name" value="Ade_cyc"/>
    <property type="match status" value="1"/>
</dbReference>
<dbReference type="GO" id="GO:0035556">
    <property type="term" value="P:intracellular signal transduction"/>
    <property type="evidence" value="ECO:0007669"/>
    <property type="project" value="InterPro"/>
</dbReference>
<comment type="function">
    <text evidence="32">Catalyzes the formation of cAMP in response to calcium entry leadings to cAMP signaling activation that affect processes suche as synaptic plasticity and insulin secretion. Plays a role in many brain functions, such as learning, memory, drug addiction, and anxiety modulation through regulation of synaptic plasticity by modulating long-term memory and long-term potentiation (LTP) through CREB transcription factor activity modulation. Plays a central role in insulin secretion by controlling glucose homeostasis through glucagon-like peptide 1 and glucose signaling pathway and maintains insulin secretion through calcium-dependent PKA activation leading to vesicle pool replenishment. Also, allows PTGER3 to induce potentiation of PTGER4-mediated PLA2 secretion by switching from a negative to a positive regulation, during the IL1B induced-dedifferentiation of smooth muscle cells.</text>
</comment>
<keyword evidence="23" id="KW-0168">Coated pit</keyword>
<evidence type="ECO:0000256" key="4">
    <source>
        <dbReference type="ARBA" id="ARBA00004221"/>
    </source>
</evidence>
<comment type="similarity">
    <text evidence="33 36">Belongs to the adenylyl cyclase class-4/guanylyl cyclase family.</text>
</comment>
<feature type="transmembrane region" description="Helical" evidence="37">
    <location>
        <begin position="849"/>
        <end position="868"/>
    </location>
</feature>
<feature type="binding site" evidence="35">
    <location>
        <position position="399"/>
    </location>
    <ligand>
        <name>Mg(2+)</name>
        <dbReference type="ChEBI" id="CHEBI:18420"/>
        <label>2</label>
        <note>catalytic</note>
    </ligand>
</feature>
<dbReference type="CDD" id="cd07302">
    <property type="entry name" value="CHD"/>
    <property type="match status" value="2"/>
</dbReference>
<evidence type="ECO:0000256" key="31">
    <source>
        <dbReference type="ARBA" id="ARBA00037878"/>
    </source>
</evidence>
<dbReference type="InterPro" id="IPR009398">
    <property type="entry name" value="Adcy_conserved_dom"/>
</dbReference>
<gene>
    <name evidence="39" type="ORF">D4764_03G0008750</name>
</gene>
<feature type="binding site" evidence="34">
    <location>
        <begin position="440"/>
        <end position="442"/>
    </location>
    <ligand>
        <name>ATP</name>
        <dbReference type="ChEBI" id="CHEBI:30616"/>
    </ligand>
</feature>
<dbReference type="InterPro" id="IPR018297">
    <property type="entry name" value="A/G_cyclase_CS"/>
</dbReference>
<evidence type="ECO:0000256" key="1">
    <source>
        <dbReference type="ARBA" id="ARBA00001593"/>
    </source>
</evidence>
<evidence type="ECO:0000256" key="28">
    <source>
        <dbReference type="ARBA" id="ARBA00023329"/>
    </source>
</evidence>
<accession>A0A5C6NEB6</accession>
<feature type="transmembrane region" description="Helical" evidence="37">
    <location>
        <begin position="809"/>
        <end position="837"/>
    </location>
</feature>
<evidence type="ECO:0000256" key="5">
    <source>
        <dbReference type="ARBA" id="ARBA00004279"/>
    </source>
</evidence>
<feature type="transmembrane region" description="Helical" evidence="37">
    <location>
        <begin position="751"/>
        <end position="776"/>
    </location>
</feature>
<keyword evidence="20 33" id="KW-0115">cAMP biosynthesis</keyword>
<keyword evidence="13 37" id="KW-0812">Transmembrane</keyword>
<dbReference type="PROSITE" id="PS50125">
    <property type="entry name" value="GUANYLATE_CYCLASE_2"/>
    <property type="match status" value="2"/>
</dbReference>
<feature type="binding site" evidence="35">
    <location>
        <position position="398"/>
    </location>
    <ligand>
        <name>Mg(2+)</name>
        <dbReference type="ChEBI" id="CHEBI:18420"/>
        <label>2</label>
        <note>catalytic</note>
    </ligand>
</feature>
<evidence type="ECO:0000313" key="39">
    <source>
        <dbReference type="EMBL" id="TWW63867.1"/>
    </source>
</evidence>
<evidence type="ECO:0000256" key="14">
    <source>
        <dbReference type="ARBA" id="ARBA00022723"/>
    </source>
</evidence>
<dbReference type="GO" id="GO:0006171">
    <property type="term" value="P:cAMP biosynthetic process"/>
    <property type="evidence" value="ECO:0007669"/>
    <property type="project" value="UniProtKB-KW"/>
</dbReference>
<evidence type="ECO:0000256" key="34">
    <source>
        <dbReference type="PIRSR" id="PIRSR039050-50"/>
    </source>
</evidence>
<name>A0A5C6NEB6_9TELE</name>
<dbReference type="SMART" id="SM00044">
    <property type="entry name" value="CYCc"/>
    <property type="match status" value="2"/>
</dbReference>